<feature type="transmembrane region" description="Helical" evidence="7">
    <location>
        <begin position="170"/>
        <end position="191"/>
    </location>
</feature>
<keyword evidence="3" id="KW-1003">Cell membrane</keyword>
<feature type="transmembrane region" description="Helical" evidence="7">
    <location>
        <begin position="107"/>
        <end position="123"/>
    </location>
</feature>
<protein>
    <submittedName>
        <fullName evidence="9">MFS transporter</fullName>
    </submittedName>
</protein>
<feature type="transmembrane region" description="Helical" evidence="7">
    <location>
        <begin position="83"/>
        <end position="101"/>
    </location>
</feature>
<evidence type="ECO:0000313" key="9">
    <source>
        <dbReference type="EMBL" id="GAA2459331.1"/>
    </source>
</evidence>
<evidence type="ECO:0000313" key="10">
    <source>
        <dbReference type="Proteomes" id="UP001501231"/>
    </source>
</evidence>
<feature type="transmembrane region" description="Helical" evidence="7">
    <location>
        <begin position="254"/>
        <end position="273"/>
    </location>
</feature>
<keyword evidence="2" id="KW-0813">Transport</keyword>
<dbReference type="Gene3D" id="1.20.1250.20">
    <property type="entry name" value="MFS general substrate transporter like domains"/>
    <property type="match status" value="2"/>
</dbReference>
<proteinExistence type="predicted"/>
<keyword evidence="10" id="KW-1185">Reference proteome</keyword>
<evidence type="ECO:0000259" key="8">
    <source>
        <dbReference type="PROSITE" id="PS50850"/>
    </source>
</evidence>
<organism evidence="9 10">
    <name type="scientific">Actinomadura vinacea</name>
    <dbReference type="NCBI Taxonomy" id="115336"/>
    <lineage>
        <taxon>Bacteria</taxon>
        <taxon>Bacillati</taxon>
        <taxon>Actinomycetota</taxon>
        <taxon>Actinomycetes</taxon>
        <taxon>Streptosporangiales</taxon>
        <taxon>Thermomonosporaceae</taxon>
        <taxon>Actinomadura</taxon>
    </lineage>
</organism>
<keyword evidence="4 7" id="KW-0812">Transmembrane</keyword>
<dbReference type="PROSITE" id="PS50850">
    <property type="entry name" value="MFS"/>
    <property type="match status" value="1"/>
</dbReference>
<evidence type="ECO:0000256" key="2">
    <source>
        <dbReference type="ARBA" id="ARBA00022448"/>
    </source>
</evidence>
<feature type="transmembrane region" description="Helical" evidence="7">
    <location>
        <begin position="350"/>
        <end position="370"/>
    </location>
</feature>
<feature type="transmembrane region" description="Helical" evidence="7">
    <location>
        <begin position="309"/>
        <end position="329"/>
    </location>
</feature>
<feature type="transmembrane region" description="Helical" evidence="7">
    <location>
        <begin position="376"/>
        <end position="395"/>
    </location>
</feature>
<keyword evidence="5 7" id="KW-1133">Transmembrane helix</keyword>
<evidence type="ECO:0000256" key="1">
    <source>
        <dbReference type="ARBA" id="ARBA00004651"/>
    </source>
</evidence>
<dbReference type="EMBL" id="BAAARW010000050">
    <property type="protein sequence ID" value="GAA2459331.1"/>
    <property type="molecule type" value="Genomic_DNA"/>
</dbReference>
<dbReference type="PRINTS" id="PR01035">
    <property type="entry name" value="TCRTETA"/>
</dbReference>
<comment type="caution">
    <text evidence="9">The sequence shown here is derived from an EMBL/GenBank/DDBJ whole genome shotgun (WGS) entry which is preliminary data.</text>
</comment>
<evidence type="ECO:0000256" key="5">
    <source>
        <dbReference type="ARBA" id="ARBA00022989"/>
    </source>
</evidence>
<dbReference type="Pfam" id="PF07690">
    <property type="entry name" value="MFS_1"/>
    <property type="match status" value="1"/>
</dbReference>
<evidence type="ECO:0000256" key="6">
    <source>
        <dbReference type="ARBA" id="ARBA00023136"/>
    </source>
</evidence>
<dbReference type="InterPro" id="IPR036259">
    <property type="entry name" value="MFS_trans_sf"/>
</dbReference>
<feature type="transmembrane region" description="Helical" evidence="7">
    <location>
        <begin position="144"/>
        <end position="164"/>
    </location>
</feature>
<comment type="subcellular location">
    <subcellularLocation>
        <location evidence="1">Cell membrane</location>
        <topology evidence="1">Multi-pass membrane protein</topology>
    </subcellularLocation>
</comment>
<evidence type="ECO:0000256" key="3">
    <source>
        <dbReference type="ARBA" id="ARBA00022475"/>
    </source>
</evidence>
<reference evidence="10" key="1">
    <citation type="journal article" date="2019" name="Int. J. Syst. Evol. Microbiol.">
        <title>The Global Catalogue of Microorganisms (GCM) 10K type strain sequencing project: providing services to taxonomists for standard genome sequencing and annotation.</title>
        <authorList>
            <consortium name="The Broad Institute Genomics Platform"/>
            <consortium name="The Broad Institute Genome Sequencing Center for Infectious Disease"/>
            <person name="Wu L."/>
            <person name="Ma J."/>
        </authorList>
    </citation>
    <scope>NUCLEOTIDE SEQUENCE [LARGE SCALE GENOMIC DNA]</scope>
    <source>
        <strain evidence="10">JCM 3325</strain>
    </source>
</reference>
<feature type="transmembrane region" description="Helical" evidence="7">
    <location>
        <begin position="16"/>
        <end position="42"/>
    </location>
</feature>
<feature type="domain" description="Major facilitator superfamily (MFS) profile" evidence="8">
    <location>
        <begin position="1"/>
        <end position="402"/>
    </location>
</feature>
<dbReference type="InterPro" id="IPR050171">
    <property type="entry name" value="MFS_Transporters"/>
</dbReference>
<gene>
    <name evidence="9" type="ORF">GCM10010191_94450</name>
</gene>
<dbReference type="InterPro" id="IPR001958">
    <property type="entry name" value="Tet-R_TetA/multi-R_MdtG-like"/>
</dbReference>
<dbReference type="SUPFAM" id="SSF103473">
    <property type="entry name" value="MFS general substrate transporter"/>
    <property type="match status" value="1"/>
</dbReference>
<dbReference type="InterPro" id="IPR020846">
    <property type="entry name" value="MFS_dom"/>
</dbReference>
<name>A0ABP5XP39_9ACTN</name>
<feature type="transmembrane region" description="Helical" evidence="7">
    <location>
        <begin position="220"/>
        <end position="242"/>
    </location>
</feature>
<dbReference type="InterPro" id="IPR011701">
    <property type="entry name" value="MFS"/>
</dbReference>
<keyword evidence="6 7" id="KW-0472">Membrane</keyword>
<evidence type="ECO:0000256" key="4">
    <source>
        <dbReference type="ARBA" id="ARBA00022692"/>
    </source>
</evidence>
<accession>A0ABP5XP39</accession>
<sequence length="410" mass="41866">MTAGALRGLVPVLPRGAWVVLSANGLSAIGSGMTLPFLAVYLHTVRGIDLRFAGLAVATGPAGSLVGNPLAGRLADRHGPRNALVIGLVVAAAGTAAIVGIGSAWQAFAACAVAGAGLGMIWPSEDTLLTRTVPAAARDSMFGVQNCVSNTGFAAGGLLAALVADVARPASFTLLYLFDAVTFLVAIGLLLRVRERRAPAAERRPGGYGQVLRDRAFRRLWLLGAVLIGAGVGQYAVTFPAFATGTGGISTRALALAFAANTLTVALLQLPALRILSRHGRTTALRALSLAWAAAWVVTWLSGQVGGSLAVAGFVLAMILLGVGETLLAPTLPAMANDMAPEHLRGRYNGAFTLAFTCGFLVGPTLGGLALDAGQVLSYFSVLVAACAVAAWLAGRLVREPSRTPSEAPA</sequence>
<evidence type="ECO:0000256" key="7">
    <source>
        <dbReference type="SAM" id="Phobius"/>
    </source>
</evidence>
<dbReference type="Proteomes" id="UP001501231">
    <property type="component" value="Unassembled WGS sequence"/>
</dbReference>
<dbReference type="PANTHER" id="PTHR23517">
    <property type="entry name" value="RESISTANCE PROTEIN MDTM, PUTATIVE-RELATED-RELATED"/>
    <property type="match status" value="1"/>
</dbReference>
<dbReference type="PANTHER" id="PTHR23517:SF2">
    <property type="entry name" value="MULTIDRUG RESISTANCE PROTEIN MDTH"/>
    <property type="match status" value="1"/>
</dbReference>
<feature type="transmembrane region" description="Helical" evidence="7">
    <location>
        <begin position="285"/>
        <end position="303"/>
    </location>
</feature>
<dbReference type="RefSeq" id="WP_344598623.1">
    <property type="nucleotide sequence ID" value="NZ_BAAARW010000050.1"/>
</dbReference>